<keyword evidence="3" id="KW-1185">Reference proteome</keyword>
<evidence type="ECO:0000313" key="2">
    <source>
        <dbReference type="EMBL" id="KGN57832.1"/>
    </source>
</evidence>
<name>A0A0A0LAY7_CUCSA</name>
<reference evidence="2 3" key="1">
    <citation type="journal article" date="2009" name="Nat. Genet.">
        <title>The genome of the cucumber, Cucumis sativus L.</title>
        <authorList>
            <person name="Huang S."/>
            <person name="Li R."/>
            <person name="Zhang Z."/>
            <person name="Li L."/>
            <person name="Gu X."/>
            <person name="Fan W."/>
            <person name="Lucas W.J."/>
            <person name="Wang X."/>
            <person name="Xie B."/>
            <person name="Ni P."/>
            <person name="Ren Y."/>
            <person name="Zhu H."/>
            <person name="Li J."/>
            <person name="Lin K."/>
            <person name="Jin W."/>
            <person name="Fei Z."/>
            <person name="Li G."/>
            <person name="Staub J."/>
            <person name="Kilian A."/>
            <person name="van der Vossen E.A."/>
            <person name="Wu Y."/>
            <person name="Guo J."/>
            <person name="He J."/>
            <person name="Jia Z."/>
            <person name="Ren Y."/>
            <person name="Tian G."/>
            <person name="Lu Y."/>
            <person name="Ruan J."/>
            <person name="Qian W."/>
            <person name="Wang M."/>
            <person name="Huang Q."/>
            <person name="Li B."/>
            <person name="Xuan Z."/>
            <person name="Cao J."/>
            <person name="Asan"/>
            <person name="Wu Z."/>
            <person name="Zhang J."/>
            <person name="Cai Q."/>
            <person name="Bai Y."/>
            <person name="Zhao B."/>
            <person name="Han Y."/>
            <person name="Li Y."/>
            <person name="Li X."/>
            <person name="Wang S."/>
            <person name="Shi Q."/>
            <person name="Liu S."/>
            <person name="Cho W.K."/>
            <person name="Kim J.Y."/>
            <person name="Xu Y."/>
            <person name="Heller-Uszynska K."/>
            <person name="Miao H."/>
            <person name="Cheng Z."/>
            <person name="Zhang S."/>
            <person name="Wu J."/>
            <person name="Yang Y."/>
            <person name="Kang H."/>
            <person name="Li M."/>
            <person name="Liang H."/>
            <person name="Ren X."/>
            <person name="Shi Z."/>
            <person name="Wen M."/>
            <person name="Jian M."/>
            <person name="Yang H."/>
            <person name="Zhang G."/>
            <person name="Yang Z."/>
            <person name="Chen R."/>
            <person name="Liu S."/>
            <person name="Li J."/>
            <person name="Ma L."/>
            <person name="Liu H."/>
            <person name="Zhou Y."/>
            <person name="Zhao J."/>
            <person name="Fang X."/>
            <person name="Li G."/>
            <person name="Fang L."/>
            <person name="Li Y."/>
            <person name="Liu D."/>
            <person name="Zheng H."/>
            <person name="Zhang Y."/>
            <person name="Qin N."/>
            <person name="Li Z."/>
            <person name="Yang G."/>
            <person name="Yang S."/>
            <person name="Bolund L."/>
            <person name="Kristiansen K."/>
            <person name="Zheng H."/>
            <person name="Li S."/>
            <person name="Zhang X."/>
            <person name="Yang H."/>
            <person name="Wang J."/>
            <person name="Sun R."/>
            <person name="Zhang B."/>
            <person name="Jiang S."/>
            <person name="Wang J."/>
            <person name="Du Y."/>
            <person name="Li S."/>
        </authorList>
    </citation>
    <scope>NUCLEOTIDE SEQUENCE [LARGE SCALE GENOMIC DNA]</scope>
    <source>
        <strain evidence="3">cv. 9930</strain>
    </source>
</reference>
<proteinExistence type="predicted"/>
<dbReference type="Gene3D" id="3.30.530.20">
    <property type="match status" value="1"/>
</dbReference>
<reference evidence="2 3" key="4">
    <citation type="journal article" date="2011" name="BMC Genomics">
        <title>RNA-Seq improves annotation of protein-coding genes in the cucumber genome.</title>
        <authorList>
            <person name="Li Z."/>
            <person name="Zhang Z."/>
            <person name="Yan P."/>
            <person name="Huang S."/>
            <person name="Fei Z."/>
            <person name="Lin K."/>
        </authorList>
    </citation>
    <scope>NUCLEOTIDE SEQUENCE [LARGE SCALE GENOMIC DNA]</scope>
    <source>
        <strain evidence="3">cv. 9930</strain>
    </source>
</reference>
<dbReference type="InterPro" id="IPR051761">
    <property type="entry name" value="MLP-like_ligand-binding"/>
</dbReference>
<sequence>MSRSDSIVAKVELKSNIEKFYGFFRNHVEDLMNLFPDLYQGIDLVEGQYLSAGSVILFKYHLGADQVVSEKWLIRAVDDAKKCIIYEAIEGDLQKYYKVLRAKLEVVHGRSSKIGRGSFAKWTIEFEKANENVPSPDSHMEIFVKISKGVDAYCLSKQGN</sequence>
<dbReference type="InterPro" id="IPR023393">
    <property type="entry name" value="START-like_dom_sf"/>
</dbReference>
<dbReference type="STRING" id="3659.A0A0A0LAY7"/>
<evidence type="ECO:0000259" key="1">
    <source>
        <dbReference type="SMART" id="SM01037"/>
    </source>
</evidence>
<dbReference type="InterPro" id="IPR000916">
    <property type="entry name" value="Bet_v_I/MLP"/>
</dbReference>
<feature type="domain" description="Bet v I/Major latex protein" evidence="1">
    <location>
        <begin position="2"/>
        <end position="157"/>
    </location>
</feature>
<dbReference type="AlphaFoldDB" id="A0A0A0LAY7"/>
<dbReference type="SUPFAM" id="SSF55961">
    <property type="entry name" value="Bet v1-like"/>
    <property type="match status" value="1"/>
</dbReference>
<dbReference type="OrthoDB" id="1567931at2759"/>
<dbReference type="Proteomes" id="UP000029981">
    <property type="component" value="Chromosome 3"/>
</dbReference>
<dbReference type="SMART" id="SM01037">
    <property type="entry name" value="Bet_v_1"/>
    <property type="match status" value="1"/>
</dbReference>
<evidence type="ECO:0000313" key="3">
    <source>
        <dbReference type="Proteomes" id="UP000029981"/>
    </source>
</evidence>
<dbReference type="Pfam" id="PF00407">
    <property type="entry name" value="Bet_v_1"/>
    <property type="match status" value="1"/>
</dbReference>
<accession>A0A0A0LAY7</accession>
<dbReference type="eggNOG" id="ENOG502S67Q">
    <property type="taxonomic scope" value="Eukaryota"/>
</dbReference>
<reference evidence="2 3" key="3">
    <citation type="journal article" date="2010" name="BMC Genomics">
        <title>Transcriptome sequencing and comparative analysis of cucumber flowers with different sex types.</title>
        <authorList>
            <person name="Guo S."/>
            <person name="Zheng Y."/>
            <person name="Joung J.G."/>
            <person name="Liu S."/>
            <person name="Zhang Z."/>
            <person name="Crasta O.R."/>
            <person name="Sobral B.W."/>
            <person name="Xu Y."/>
            <person name="Huang S."/>
            <person name="Fei Z."/>
        </authorList>
    </citation>
    <scope>NUCLEOTIDE SEQUENCE [LARGE SCALE GENOMIC DNA]</scope>
    <source>
        <strain evidence="3">cv. 9930</strain>
    </source>
</reference>
<dbReference type="Gramene" id="KGN57832">
    <property type="protein sequence ID" value="KGN57832"/>
    <property type="gene ID" value="Csa_3G342350"/>
</dbReference>
<reference evidence="2 3" key="2">
    <citation type="journal article" date="2009" name="PLoS ONE">
        <title>An integrated genetic and cytogenetic map of the cucumber genome.</title>
        <authorList>
            <person name="Ren Y."/>
            <person name="Zhang Z."/>
            <person name="Liu J."/>
            <person name="Staub J.E."/>
            <person name="Han Y."/>
            <person name="Cheng Z."/>
            <person name="Li X."/>
            <person name="Lu J."/>
            <person name="Miao H."/>
            <person name="Kang H."/>
            <person name="Xie B."/>
            <person name="Gu X."/>
            <person name="Wang X."/>
            <person name="Du Y."/>
            <person name="Jin W."/>
            <person name="Huang S."/>
        </authorList>
    </citation>
    <scope>NUCLEOTIDE SEQUENCE [LARGE SCALE GENOMIC DNA]</scope>
    <source>
        <strain evidence="3">cv. 9930</strain>
    </source>
</reference>
<dbReference type="PANTHER" id="PTHR31907">
    <property type="entry name" value="MLP-LIKE PROTEIN 423"/>
    <property type="match status" value="1"/>
</dbReference>
<gene>
    <name evidence="2" type="ORF">Csa_3G342350</name>
</gene>
<dbReference type="SMR" id="A0A0A0LAY7"/>
<dbReference type="OMA" id="INCNADK"/>
<dbReference type="EMBL" id="CM002924">
    <property type="protein sequence ID" value="KGN57832.1"/>
    <property type="molecule type" value="Genomic_DNA"/>
</dbReference>
<dbReference type="GO" id="GO:0006952">
    <property type="term" value="P:defense response"/>
    <property type="evidence" value="ECO:0007669"/>
    <property type="project" value="InterPro"/>
</dbReference>
<organism evidence="2 3">
    <name type="scientific">Cucumis sativus</name>
    <name type="common">Cucumber</name>
    <dbReference type="NCBI Taxonomy" id="3659"/>
    <lineage>
        <taxon>Eukaryota</taxon>
        <taxon>Viridiplantae</taxon>
        <taxon>Streptophyta</taxon>
        <taxon>Embryophyta</taxon>
        <taxon>Tracheophyta</taxon>
        <taxon>Spermatophyta</taxon>
        <taxon>Magnoliopsida</taxon>
        <taxon>eudicotyledons</taxon>
        <taxon>Gunneridae</taxon>
        <taxon>Pentapetalae</taxon>
        <taxon>rosids</taxon>
        <taxon>fabids</taxon>
        <taxon>Cucurbitales</taxon>
        <taxon>Cucurbitaceae</taxon>
        <taxon>Benincaseae</taxon>
        <taxon>Cucumis</taxon>
    </lineage>
</organism>
<protein>
    <recommendedName>
        <fullName evidence="1">Bet v I/Major latex protein domain-containing protein</fullName>
    </recommendedName>
</protein>